<keyword evidence="2" id="KW-1185">Reference proteome</keyword>
<dbReference type="KEGG" id="pmad:BAY61_22885"/>
<dbReference type="RefSeq" id="WP_170140254.1">
    <property type="nucleotide sequence ID" value="NZ_CP016353.1"/>
</dbReference>
<dbReference type="AlphaFoldDB" id="A0A222VTY3"/>
<dbReference type="InterPro" id="IPR009197">
    <property type="entry name" value="MlrC"/>
</dbReference>
<accession>A0A222VTY3</accession>
<dbReference type="EMBL" id="FMZE01000008">
    <property type="protein sequence ID" value="SDD41379.1"/>
    <property type="molecule type" value="Genomic_DNA"/>
</dbReference>
<sequence length="497" mass="52611">MRFAVLGLFHEANTFSPVKADRDMFAAGGILRGEQIVDQYADSGATIGGYLEGGARAGVEIVPLVFGFVNPAGAITSDVFESVVGEMLEALRDNGPWDGVLLNVHGAAVAEGFLDADGEIASRVRAVVGAELPVGAVLDLHANVSRRLVDALTITLVYQTNPHVDAAEKGIRCVDLLARTASGEIRPVQELVRLPLVVNIARQDTAERPMSSLVAKAERVAARPGMLSASVVEGFPYADVPDMGMSCLAIHDGDRSTARAAVEELALEVWNEREELQAHGLDVDAALDAAEHEAGAPVVLLDVGDNIGGGAPGDSTAILEAVCKRGLRSLAQTLWDPESVRQCESAGVGNEVSLCVGAKLEHSAGSPVAVRGTIRVLADGHFEESGAVHGGFRYFDMGPTAVVDTTDGHTLVLTSKPIMNSSLRQFLSVGVDPRDYHIVVAKGVNSPRAAYTPIAAKMVVVDTDGVTAMNLGRFTYQHRRRPMFPFESTTFDIGESR</sequence>
<dbReference type="InterPro" id="IPR010799">
    <property type="entry name" value="MlrC_C"/>
</dbReference>
<dbReference type="Pfam" id="PF07171">
    <property type="entry name" value="MlrC_C"/>
    <property type="match status" value="1"/>
</dbReference>
<proteinExistence type="predicted"/>
<protein>
    <submittedName>
        <fullName evidence="1">Microcystin degradation protein MlrC, contains DUF1485 domain</fullName>
    </submittedName>
</protein>
<dbReference type="STRING" id="530584.SAMN05421630_10892"/>
<evidence type="ECO:0000313" key="2">
    <source>
        <dbReference type="Proteomes" id="UP000199494"/>
    </source>
</evidence>
<dbReference type="InterPro" id="IPR015995">
    <property type="entry name" value="MlrC_N"/>
</dbReference>
<reference evidence="1 2" key="1">
    <citation type="submission" date="2016-10" db="EMBL/GenBank/DDBJ databases">
        <authorList>
            <person name="de Groot N.N."/>
        </authorList>
    </citation>
    <scope>NUCLEOTIDE SEQUENCE [LARGE SCALE GENOMIC DNA]</scope>
    <source>
        <strain evidence="1 2">CGMCC 4.5506</strain>
    </source>
</reference>
<dbReference type="Proteomes" id="UP000199494">
    <property type="component" value="Unassembled WGS sequence"/>
</dbReference>
<evidence type="ECO:0000313" key="1">
    <source>
        <dbReference type="EMBL" id="SDD41379.1"/>
    </source>
</evidence>
<gene>
    <name evidence="1" type="ORF">SAMN05421630_10892</name>
</gene>
<dbReference type="PIRSF" id="PIRSF012702">
    <property type="entry name" value="UCP012702"/>
    <property type="match status" value="1"/>
</dbReference>
<name>A0A222VTY3_9PSEU</name>
<organism evidence="1 2">
    <name type="scientific">Prauserella marina</name>
    <dbReference type="NCBI Taxonomy" id="530584"/>
    <lineage>
        <taxon>Bacteria</taxon>
        <taxon>Bacillati</taxon>
        <taxon>Actinomycetota</taxon>
        <taxon>Actinomycetes</taxon>
        <taxon>Pseudonocardiales</taxon>
        <taxon>Pseudonocardiaceae</taxon>
        <taxon>Prauserella</taxon>
    </lineage>
</organism>
<dbReference type="Pfam" id="PF07364">
    <property type="entry name" value="DUF1485"/>
    <property type="match status" value="1"/>
</dbReference>